<comment type="subcellular location">
    <subcellularLocation>
        <location evidence="1 10">Cell membrane</location>
        <topology evidence="1 10">Multi-pass membrane protein</topology>
    </subcellularLocation>
</comment>
<organism evidence="12 13">
    <name type="scientific">Janibacter alkaliphilus</name>
    <dbReference type="NCBI Taxonomy" id="1069963"/>
    <lineage>
        <taxon>Bacteria</taxon>
        <taxon>Bacillati</taxon>
        <taxon>Actinomycetota</taxon>
        <taxon>Actinomycetes</taxon>
        <taxon>Micrococcales</taxon>
        <taxon>Intrasporangiaceae</taxon>
        <taxon>Janibacter</taxon>
    </lineage>
</organism>
<keyword evidence="5 10" id="KW-0812">Transmembrane</keyword>
<evidence type="ECO:0000256" key="1">
    <source>
        <dbReference type="ARBA" id="ARBA00004651"/>
    </source>
</evidence>
<evidence type="ECO:0000256" key="8">
    <source>
        <dbReference type="ARBA" id="ARBA00022989"/>
    </source>
</evidence>
<dbReference type="InterPro" id="IPR010065">
    <property type="entry name" value="AA_ABC_transptr_permease_3TM"/>
</dbReference>
<dbReference type="RefSeq" id="WP_179463661.1">
    <property type="nucleotide sequence ID" value="NZ_JACBZX010000001.1"/>
</dbReference>
<proteinExistence type="inferred from homology"/>
<evidence type="ECO:0000256" key="6">
    <source>
        <dbReference type="ARBA" id="ARBA00022729"/>
    </source>
</evidence>
<dbReference type="Pfam" id="PF00528">
    <property type="entry name" value="BPD_transp_1"/>
    <property type="match status" value="1"/>
</dbReference>
<dbReference type="AlphaFoldDB" id="A0A852X516"/>
<evidence type="ECO:0000259" key="11">
    <source>
        <dbReference type="PROSITE" id="PS50928"/>
    </source>
</evidence>
<sequence>MPAPDTVRPTAAPGRLRRLTHLLIALALVLVPLLGTAAPASAQESASARELAERADLPDTLRVGTEGVYAPFSMRQGEDFTGFDIEVMDALAVRLGVEVEYVATPWDSMFAALEADRFDLVANQVTYNEERAELYDLSDPYVETGGVLVVAEDNPQDIQALADLDGMRAAENLTSSWAELAEENGAEIVGVDGMTEAMSSLKEGRVDAIVNDKLAVRNYIATTPNPGVKVVDETDEVSQSVFAAKKDSGYMPAINTALEEMRADGTIDAIYDEYFSAENVAPSWWDLVKENAGPMALAAIKVTIPLTAISFALGLVIALVAAIGRMSRAALPRAVARSYISIIRGTPLLIQLYLIFYALPQLGVEIDPFPAAVIALSLNVGGYAAEVLRAAIESIPKGQWEAAQTVGMSRTTALRRIILPQAARTAVPPLSNTLISLVKDTSLTSIILVVEIVQTAKFAAAPSFQYLAMFTLAAVYYWIICLVLSFLQDRAETRLGRFVAA</sequence>
<keyword evidence="4" id="KW-1003">Cell membrane</keyword>
<comment type="caution">
    <text evidence="12">The sequence shown here is derived from an EMBL/GenBank/DDBJ whole genome shotgun (WGS) entry which is preliminary data.</text>
</comment>
<keyword evidence="7" id="KW-0029">Amino-acid transport</keyword>
<dbReference type="InterPro" id="IPR043429">
    <property type="entry name" value="ArtM/GltK/GlnP/TcyL/YhdX-like"/>
</dbReference>
<feature type="transmembrane region" description="Helical" evidence="10">
    <location>
        <begin position="304"/>
        <end position="324"/>
    </location>
</feature>
<feature type="domain" description="ABC transmembrane type-1" evidence="11">
    <location>
        <begin position="300"/>
        <end position="488"/>
    </location>
</feature>
<name>A0A852X516_9MICO</name>
<gene>
    <name evidence="12" type="ORF">BJY28_002941</name>
</gene>
<dbReference type="Gene3D" id="1.10.3720.10">
    <property type="entry name" value="MetI-like"/>
    <property type="match status" value="1"/>
</dbReference>
<keyword evidence="13" id="KW-1185">Reference proteome</keyword>
<evidence type="ECO:0000313" key="13">
    <source>
        <dbReference type="Proteomes" id="UP000592181"/>
    </source>
</evidence>
<comment type="similarity">
    <text evidence="2">Belongs to the bacterial solute-binding protein 3 family.</text>
</comment>
<comment type="similarity">
    <text evidence="10">Belongs to the binding-protein-dependent transport system permease family.</text>
</comment>
<protein>
    <submittedName>
        <fullName evidence="12">Cystine transport system permease protein</fullName>
    </submittedName>
</protein>
<dbReference type="Pfam" id="PF00497">
    <property type="entry name" value="SBP_bac_3"/>
    <property type="match status" value="1"/>
</dbReference>
<dbReference type="InterPro" id="IPR035906">
    <property type="entry name" value="MetI-like_sf"/>
</dbReference>
<dbReference type="PROSITE" id="PS01039">
    <property type="entry name" value="SBP_BACTERIAL_3"/>
    <property type="match status" value="1"/>
</dbReference>
<dbReference type="InterPro" id="IPR001638">
    <property type="entry name" value="Solute-binding_3/MltF_N"/>
</dbReference>
<evidence type="ECO:0000256" key="4">
    <source>
        <dbReference type="ARBA" id="ARBA00022475"/>
    </source>
</evidence>
<dbReference type="Proteomes" id="UP000592181">
    <property type="component" value="Unassembled WGS sequence"/>
</dbReference>
<dbReference type="CDD" id="cd06261">
    <property type="entry name" value="TM_PBP2"/>
    <property type="match status" value="1"/>
</dbReference>
<dbReference type="InterPro" id="IPR018313">
    <property type="entry name" value="SBP_3_CS"/>
</dbReference>
<dbReference type="SMART" id="SM00062">
    <property type="entry name" value="PBPb"/>
    <property type="match status" value="1"/>
</dbReference>
<feature type="transmembrane region" description="Helical" evidence="10">
    <location>
        <begin position="466"/>
        <end position="487"/>
    </location>
</feature>
<keyword evidence="6" id="KW-0732">Signal</keyword>
<dbReference type="PROSITE" id="PS50928">
    <property type="entry name" value="ABC_TM1"/>
    <property type="match status" value="1"/>
</dbReference>
<dbReference type="Gene3D" id="3.40.190.10">
    <property type="entry name" value="Periplasmic binding protein-like II"/>
    <property type="match status" value="2"/>
</dbReference>
<evidence type="ECO:0000256" key="9">
    <source>
        <dbReference type="ARBA" id="ARBA00023136"/>
    </source>
</evidence>
<dbReference type="GO" id="GO:0015184">
    <property type="term" value="F:L-cystine transmembrane transporter activity"/>
    <property type="evidence" value="ECO:0007669"/>
    <property type="project" value="TreeGrafter"/>
</dbReference>
<keyword evidence="3 10" id="KW-0813">Transport</keyword>
<evidence type="ECO:0000256" key="2">
    <source>
        <dbReference type="ARBA" id="ARBA00010333"/>
    </source>
</evidence>
<evidence type="ECO:0000313" key="12">
    <source>
        <dbReference type="EMBL" id="NYG38472.1"/>
    </source>
</evidence>
<dbReference type="PANTHER" id="PTHR30614">
    <property type="entry name" value="MEMBRANE COMPONENT OF AMINO ACID ABC TRANSPORTER"/>
    <property type="match status" value="1"/>
</dbReference>
<keyword evidence="9 10" id="KW-0472">Membrane</keyword>
<dbReference type="GO" id="GO:0015276">
    <property type="term" value="F:ligand-gated monoatomic ion channel activity"/>
    <property type="evidence" value="ECO:0007669"/>
    <property type="project" value="InterPro"/>
</dbReference>
<accession>A0A852X516</accession>
<evidence type="ECO:0000256" key="7">
    <source>
        <dbReference type="ARBA" id="ARBA00022970"/>
    </source>
</evidence>
<dbReference type="InterPro" id="IPR001320">
    <property type="entry name" value="Iontro_rcpt_C"/>
</dbReference>
<dbReference type="SMART" id="SM00079">
    <property type="entry name" value="PBPe"/>
    <property type="match status" value="1"/>
</dbReference>
<dbReference type="NCBIfam" id="TIGR01726">
    <property type="entry name" value="HEQRo_perm_3TM"/>
    <property type="match status" value="1"/>
</dbReference>
<evidence type="ECO:0000256" key="5">
    <source>
        <dbReference type="ARBA" id="ARBA00022692"/>
    </source>
</evidence>
<dbReference type="EMBL" id="JACBZX010000001">
    <property type="protein sequence ID" value="NYG38472.1"/>
    <property type="molecule type" value="Genomic_DNA"/>
</dbReference>
<keyword evidence="8 10" id="KW-1133">Transmembrane helix</keyword>
<dbReference type="InterPro" id="IPR000515">
    <property type="entry name" value="MetI-like"/>
</dbReference>
<reference evidence="12 13" key="1">
    <citation type="submission" date="2020-07" db="EMBL/GenBank/DDBJ databases">
        <title>Sequencing the genomes of 1000 actinobacteria strains.</title>
        <authorList>
            <person name="Klenk H.-P."/>
        </authorList>
    </citation>
    <scope>NUCLEOTIDE SEQUENCE [LARGE SCALE GENOMIC DNA]</scope>
    <source>
        <strain evidence="12 13">DSM 24723</strain>
    </source>
</reference>
<evidence type="ECO:0000256" key="3">
    <source>
        <dbReference type="ARBA" id="ARBA00022448"/>
    </source>
</evidence>
<dbReference type="GO" id="GO:0043190">
    <property type="term" value="C:ATP-binding cassette (ABC) transporter complex"/>
    <property type="evidence" value="ECO:0007669"/>
    <property type="project" value="InterPro"/>
</dbReference>
<dbReference type="SUPFAM" id="SSF53850">
    <property type="entry name" value="Periplasmic binding protein-like II"/>
    <property type="match status" value="1"/>
</dbReference>
<evidence type="ECO:0000256" key="10">
    <source>
        <dbReference type="RuleBase" id="RU363032"/>
    </source>
</evidence>
<dbReference type="SUPFAM" id="SSF161098">
    <property type="entry name" value="MetI-like"/>
    <property type="match status" value="1"/>
</dbReference>
<feature type="transmembrane region" description="Helical" evidence="10">
    <location>
        <begin position="336"/>
        <end position="359"/>
    </location>
</feature>
<dbReference type="PANTHER" id="PTHR30614:SF0">
    <property type="entry name" value="L-CYSTINE TRANSPORT SYSTEM PERMEASE PROTEIN TCYL"/>
    <property type="match status" value="1"/>
</dbReference>